<keyword evidence="3 6" id="KW-0812">Transmembrane</keyword>
<feature type="transmembrane region" description="Helical" evidence="6">
    <location>
        <begin position="208"/>
        <end position="227"/>
    </location>
</feature>
<organism evidence="7 8">
    <name type="scientific">Prochlorococcus marinus (strain MIT 9303)</name>
    <dbReference type="NCBI Taxonomy" id="59922"/>
    <lineage>
        <taxon>Bacteria</taxon>
        <taxon>Bacillati</taxon>
        <taxon>Cyanobacteriota</taxon>
        <taxon>Cyanophyceae</taxon>
        <taxon>Synechococcales</taxon>
        <taxon>Prochlorococcaceae</taxon>
        <taxon>Prochlorococcus</taxon>
    </lineage>
</organism>
<dbReference type="AlphaFoldDB" id="A2C674"/>
<evidence type="ECO:0000313" key="8">
    <source>
        <dbReference type="Proteomes" id="UP000002274"/>
    </source>
</evidence>
<evidence type="ECO:0000256" key="1">
    <source>
        <dbReference type="ARBA" id="ARBA00004651"/>
    </source>
</evidence>
<dbReference type="Pfam" id="PF03631">
    <property type="entry name" value="Virul_fac_BrkB"/>
    <property type="match status" value="1"/>
</dbReference>
<evidence type="ECO:0000313" key="7">
    <source>
        <dbReference type="EMBL" id="ABM76984.1"/>
    </source>
</evidence>
<dbReference type="KEGG" id="pmf:P9303_02291"/>
<comment type="subcellular location">
    <subcellularLocation>
        <location evidence="1">Cell membrane</location>
        <topology evidence="1">Multi-pass membrane protein</topology>
    </subcellularLocation>
</comment>
<protein>
    <submittedName>
        <fullName evidence="7">Serum resistance locus BrkB-like protein</fullName>
    </submittedName>
</protein>
<keyword evidence="4 6" id="KW-1133">Transmembrane helix</keyword>
<dbReference type="HOGENOM" id="CLU_045539_5_2_3"/>
<keyword evidence="2" id="KW-1003">Cell membrane</keyword>
<feature type="transmembrane region" description="Helical" evidence="6">
    <location>
        <begin position="155"/>
        <end position="173"/>
    </location>
</feature>
<evidence type="ECO:0000256" key="3">
    <source>
        <dbReference type="ARBA" id="ARBA00022692"/>
    </source>
</evidence>
<dbReference type="EMBL" id="CP000554">
    <property type="protein sequence ID" value="ABM76984.1"/>
    <property type="molecule type" value="Genomic_DNA"/>
</dbReference>
<feature type="transmembrane region" description="Helical" evidence="6">
    <location>
        <begin position="99"/>
        <end position="120"/>
    </location>
</feature>
<proteinExistence type="predicted"/>
<dbReference type="STRING" id="59922.P9303_02291"/>
<accession>A2C674</accession>
<dbReference type="Proteomes" id="UP000002274">
    <property type="component" value="Chromosome"/>
</dbReference>
<dbReference type="PANTHER" id="PTHR30213">
    <property type="entry name" value="INNER MEMBRANE PROTEIN YHJD"/>
    <property type="match status" value="1"/>
</dbReference>
<sequence>MPSVELRWKRWARWLVASLWRAYLRWMRCDCVDLSAAFAYYTLQSFFPILLISLSVASWFLGRQHGLDQQIVDFTAQVLPPSVVGLVESTLVKLVKQGFGAGLLGAVFLMVTAGNAYLTLQRGADRLWRDLLPLPSTPAPFVVQLTRFLRARIEAFVVVIMVGVLVVVDQISVNVRMIPGAVWDELISTTPWLAALLSRVPVLQVGQFVVPLLGLSGMALLLQALLPSRRVPLRPLVPGSFLIGTLLTILNLVVSRSILSLGTRYQAYGFIGGVLVLTFWVWMVGVILYFGQCWSVVLASRSRHHWGEPNPLKS</sequence>
<dbReference type="InterPro" id="IPR017039">
    <property type="entry name" value="Virul_fac_BrkB"/>
</dbReference>
<name>A2C674_PROM3</name>
<dbReference type="GO" id="GO:0005886">
    <property type="term" value="C:plasma membrane"/>
    <property type="evidence" value="ECO:0007669"/>
    <property type="project" value="UniProtKB-SubCell"/>
</dbReference>
<dbReference type="RefSeq" id="WP_011824912.1">
    <property type="nucleotide sequence ID" value="NC_008820.1"/>
</dbReference>
<feature type="transmembrane region" description="Helical" evidence="6">
    <location>
        <begin position="239"/>
        <end position="259"/>
    </location>
</feature>
<feature type="transmembrane region" description="Helical" evidence="6">
    <location>
        <begin position="38"/>
        <end position="61"/>
    </location>
</feature>
<dbReference type="PANTHER" id="PTHR30213:SF1">
    <property type="entry name" value="INNER MEMBRANE PROTEIN YHJD"/>
    <property type="match status" value="1"/>
</dbReference>
<evidence type="ECO:0000256" key="2">
    <source>
        <dbReference type="ARBA" id="ARBA00022475"/>
    </source>
</evidence>
<keyword evidence="5 6" id="KW-0472">Membrane</keyword>
<reference evidence="7 8" key="1">
    <citation type="journal article" date="2007" name="PLoS Genet.">
        <title>Patterns and implications of gene gain and loss in the evolution of Prochlorococcus.</title>
        <authorList>
            <person name="Kettler G.C."/>
            <person name="Martiny A.C."/>
            <person name="Huang K."/>
            <person name="Zucker J."/>
            <person name="Coleman M.L."/>
            <person name="Rodrigue S."/>
            <person name="Chen F."/>
            <person name="Lapidus A."/>
            <person name="Ferriera S."/>
            <person name="Johnson J."/>
            <person name="Steglich C."/>
            <person name="Church G.M."/>
            <person name="Richardson P."/>
            <person name="Chisholm S.W."/>
        </authorList>
    </citation>
    <scope>NUCLEOTIDE SEQUENCE [LARGE SCALE GENOMIC DNA]</scope>
    <source>
        <strain evidence="7 8">MIT 9303</strain>
    </source>
</reference>
<dbReference type="BioCyc" id="PMAR59922:G1G80-222-MONOMER"/>
<evidence type="ECO:0000256" key="6">
    <source>
        <dbReference type="SAM" id="Phobius"/>
    </source>
</evidence>
<dbReference type="PIRSF" id="PIRSF035875">
    <property type="entry name" value="RNase_BN"/>
    <property type="match status" value="1"/>
</dbReference>
<gene>
    <name evidence="7" type="primary">rbn</name>
    <name evidence="7" type="ordered locus">P9303_02291</name>
</gene>
<evidence type="ECO:0000256" key="4">
    <source>
        <dbReference type="ARBA" id="ARBA00022989"/>
    </source>
</evidence>
<feature type="transmembrane region" description="Helical" evidence="6">
    <location>
        <begin position="265"/>
        <end position="291"/>
    </location>
</feature>
<evidence type="ECO:0000256" key="5">
    <source>
        <dbReference type="ARBA" id="ARBA00023136"/>
    </source>
</evidence>